<accession>A0ACC2TPN8</accession>
<reference evidence="1" key="1">
    <citation type="submission" date="2022-04" db="EMBL/GenBank/DDBJ databases">
        <title>Genome of the entomopathogenic fungus Entomophthora muscae.</title>
        <authorList>
            <person name="Elya C."/>
            <person name="Lovett B.R."/>
            <person name="Lee E."/>
            <person name="Macias A.M."/>
            <person name="Hajek A.E."/>
            <person name="De Bivort B.L."/>
            <person name="Kasson M.T."/>
            <person name="De Fine Licht H.H."/>
            <person name="Stajich J.E."/>
        </authorList>
    </citation>
    <scope>NUCLEOTIDE SEQUENCE</scope>
    <source>
        <strain evidence="1">Berkeley</strain>
    </source>
</reference>
<gene>
    <name evidence="1" type="ORF">DSO57_1024191</name>
</gene>
<organism evidence="1 2">
    <name type="scientific">Entomophthora muscae</name>
    <dbReference type="NCBI Taxonomy" id="34485"/>
    <lineage>
        <taxon>Eukaryota</taxon>
        <taxon>Fungi</taxon>
        <taxon>Fungi incertae sedis</taxon>
        <taxon>Zoopagomycota</taxon>
        <taxon>Entomophthoromycotina</taxon>
        <taxon>Entomophthoromycetes</taxon>
        <taxon>Entomophthorales</taxon>
        <taxon>Entomophthoraceae</taxon>
        <taxon>Entomophthora</taxon>
    </lineage>
</organism>
<sequence length="151" mass="16238">MKSNTYTATEPITKNPKKSTWEPLSNLANAKKAVQLYLDKKNLKEGLLGKEGDGVRIDNSFTLETQAQGQDSNLDPESLRAAGPENQEATCLRFPGVEPPQSEAKNDSPSDEASQTKEIIAPNGGVIKAPNEGNKIPTISFISLKSTLVAN</sequence>
<evidence type="ECO:0000313" key="2">
    <source>
        <dbReference type="Proteomes" id="UP001165960"/>
    </source>
</evidence>
<dbReference type="Proteomes" id="UP001165960">
    <property type="component" value="Unassembled WGS sequence"/>
</dbReference>
<name>A0ACC2TPN8_9FUNG</name>
<dbReference type="EMBL" id="QTSX02002259">
    <property type="protein sequence ID" value="KAJ9076643.1"/>
    <property type="molecule type" value="Genomic_DNA"/>
</dbReference>
<protein>
    <submittedName>
        <fullName evidence="1">Uncharacterized protein</fullName>
    </submittedName>
</protein>
<keyword evidence="2" id="KW-1185">Reference proteome</keyword>
<comment type="caution">
    <text evidence="1">The sequence shown here is derived from an EMBL/GenBank/DDBJ whole genome shotgun (WGS) entry which is preliminary data.</text>
</comment>
<proteinExistence type="predicted"/>
<evidence type="ECO:0000313" key="1">
    <source>
        <dbReference type="EMBL" id="KAJ9076643.1"/>
    </source>
</evidence>